<dbReference type="RefSeq" id="WP_066664338.1">
    <property type="nucleotide sequence ID" value="NZ_CP018225.1"/>
</dbReference>
<evidence type="ECO:0000256" key="9">
    <source>
        <dbReference type="ARBA" id="ARBA00023235"/>
    </source>
</evidence>
<dbReference type="GO" id="GO:0009298">
    <property type="term" value="P:GDP-mannose biosynthetic process"/>
    <property type="evidence" value="ECO:0007669"/>
    <property type="project" value="UniProtKB-UniPathway"/>
</dbReference>
<evidence type="ECO:0000256" key="5">
    <source>
        <dbReference type="ARBA" id="ARBA00012730"/>
    </source>
</evidence>
<dbReference type="InterPro" id="IPR036412">
    <property type="entry name" value="HAD-like_sf"/>
</dbReference>
<feature type="binding site" evidence="11">
    <location>
        <position position="177"/>
    </location>
    <ligand>
        <name>alpha-D-mannose 1-phosphate</name>
        <dbReference type="ChEBI" id="CHEBI:58409"/>
    </ligand>
</feature>
<dbReference type="EC" id="5.4.2.8" evidence="5"/>
<geneLocation type="plasmid" evidence="14">
    <name>phsl4</name>
</geneLocation>
<comment type="subunit">
    <text evidence="4">Homodimer.</text>
</comment>
<dbReference type="Gene3D" id="3.30.1240.20">
    <property type="match status" value="1"/>
</dbReference>
<evidence type="ECO:0000313" key="13">
    <source>
        <dbReference type="EMBL" id="API61525.1"/>
    </source>
</evidence>
<evidence type="ECO:0000256" key="6">
    <source>
        <dbReference type="ARBA" id="ARBA00022490"/>
    </source>
</evidence>
<dbReference type="SUPFAM" id="SSF56784">
    <property type="entry name" value="HAD-like"/>
    <property type="match status" value="1"/>
</dbReference>
<dbReference type="NCBIfam" id="TIGR01484">
    <property type="entry name" value="HAD-SF-IIB"/>
    <property type="match status" value="1"/>
</dbReference>
<dbReference type="UniPathway" id="UPA00126">
    <property type="reaction ID" value="UER00424"/>
</dbReference>
<comment type="pathway">
    <text evidence="2">Nucleotide-sugar biosynthesis; GDP-alpha-D-mannose biosynthesis; alpha-D-mannose 1-phosphate from D-fructose 6-phosphate: step 2/2.</text>
</comment>
<keyword evidence="13" id="KW-0614">Plasmid</keyword>
<dbReference type="Proteomes" id="UP000182063">
    <property type="component" value="Plasmid pHSL4"/>
</dbReference>
<dbReference type="SFLD" id="SFLDG01143">
    <property type="entry name" value="C2.B.3:_Phosphomannomutase_Lik"/>
    <property type="match status" value="1"/>
</dbReference>
<evidence type="ECO:0000256" key="3">
    <source>
        <dbReference type="ARBA" id="ARBA00009736"/>
    </source>
</evidence>
<comment type="subcellular location">
    <subcellularLocation>
        <location evidence="1">Cytoplasm</location>
    </subcellularLocation>
</comment>
<dbReference type="GO" id="GO:0005737">
    <property type="term" value="C:cytoplasm"/>
    <property type="evidence" value="ECO:0007669"/>
    <property type="project" value="UniProtKB-SubCell"/>
</dbReference>
<feature type="active site" description="Proton donor/acceptor" evidence="10">
    <location>
        <position position="10"/>
    </location>
</feature>
<feature type="binding site" evidence="12">
    <location>
        <position position="10"/>
    </location>
    <ligand>
        <name>Mg(2+)</name>
        <dbReference type="ChEBI" id="CHEBI:18420"/>
        <label>1</label>
    </ligand>
</feature>
<dbReference type="Gene3D" id="3.40.50.1000">
    <property type="entry name" value="HAD superfamily/HAD-like"/>
    <property type="match status" value="1"/>
</dbReference>
<evidence type="ECO:0000256" key="4">
    <source>
        <dbReference type="ARBA" id="ARBA00011738"/>
    </source>
</evidence>
<organism evidence="13 14">
    <name type="scientific">Tardibacter chloracetimidivorans</name>
    <dbReference type="NCBI Taxonomy" id="1921510"/>
    <lineage>
        <taxon>Bacteria</taxon>
        <taxon>Pseudomonadati</taxon>
        <taxon>Pseudomonadota</taxon>
        <taxon>Alphaproteobacteria</taxon>
        <taxon>Sphingomonadales</taxon>
        <taxon>Sphingomonadaceae</taxon>
        <taxon>Tardibacter</taxon>
    </lineage>
</organism>
<keyword evidence="7 12" id="KW-0479">Metal-binding</keyword>
<keyword evidence="8 12" id="KW-0460">Magnesium</keyword>
<evidence type="ECO:0000256" key="2">
    <source>
        <dbReference type="ARBA" id="ARBA00004699"/>
    </source>
</evidence>
<feature type="binding site" evidence="11">
    <location>
        <position position="175"/>
    </location>
    <ligand>
        <name>alpha-D-mannose 1-phosphate</name>
        <dbReference type="ChEBI" id="CHEBI:58409"/>
    </ligand>
</feature>
<dbReference type="KEGG" id="sphj:BSL82_19010"/>
<dbReference type="InterPro" id="IPR006379">
    <property type="entry name" value="HAD-SF_hydro_IIB"/>
</dbReference>
<comment type="cofactor">
    <cofactor evidence="12">
        <name>Mg(2+)</name>
        <dbReference type="ChEBI" id="CHEBI:18420"/>
    </cofactor>
</comment>
<dbReference type="GO" id="GO:0004615">
    <property type="term" value="F:phosphomannomutase activity"/>
    <property type="evidence" value="ECO:0007669"/>
    <property type="project" value="UniProtKB-EC"/>
</dbReference>
<evidence type="ECO:0000313" key="14">
    <source>
        <dbReference type="Proteomes" id="UP000182063"/>
    </source>
</evidence>
<proteinExistence type="inferred from homology"/>
<gene>
    <name evidence="13" type="ORF">BSL82_19010</name>
</gene>
<feature type="binding site" evidence="11">
    <location>
        <position position="124"/>
    </location>
    <ligand>
        <name>alpha-D-mannose 1-phosphate</name>
        <dbReference type="ChEBI" id="CHEBI:58409"/>
    </ligand>
</feature>
<feature type="binding site" evidence="12">
    <location>
        <position position="208"/>
    </location>
    <ligand>
        <name>Mg(2+)</name>
        <dbReference type="ChEBI" id="CHEBI:18420"/>
        <label>1</label>
    </ligand>
</feature>
<dbReference type="InterPro" id="IPR005002">
    <property type="entry name" value="PMM"/>
</dbReference>
<dbReference type="InterPro" id="IPR023214">
    <property type="entry name" value="HAD_sf"/>
</dbReference>
<name>A0A1L4A0X5_9SPHN</name>
<feature type="active site" description="Nucleophile" evidence="10">
    <location>
        <position position="8"/>
    </location>
</feature>
<keyword evidence="13" id="KW-0378">Hydrolase</keyword>
<dbReference type="AlphaFoldDB" id="A0A1L4A0X5"/>
<evidence type="ECO:0000256" key="12">
    <source>
        <dbReference type="PIRSR" id="PIRSR605002-3"/>
    </source>
</evidence>
<dbReference type="SFLD" id="SFLDS00003">
    <property type="entry name" value="Haloacid_Dehalogenase"/>
    <property type="match status" value="1"/>
</dbReference>
<dbReference type="SFLD" id="SFLDG01140">
    <property type="entry name" value="C2.B:_Phosphomannomutase_and_P"/>
    <property type="match status" value="1"/>
</dbReference>
<protein>
    <recommendedName>
        <fullName evidence="5">phosphomannomutase</fullName>
        <ecNumber evidence="5">5.4.2.8</ecNumber>
    </recommendedName>
</protein>
<evidence type="ECO:0000256" key="8">
    <source>
        <dbReference type="ARBA" id="ARBA00022842"/>
    </source>
</evidence>
<dbReference type="InterPro" id="IPR043169">
    <property type="entry name" value="PMM_cap"/>
</dbReference>
<evidence type="ECO:0000256" key="7">
    <source>
        <dbReference type="ARBA" id="ARBA00022723"/>
    </source>
</evidence>
<comment type="similarity">
    <text evidence="3">Belongs to the eukaryotic PMM family.</text>
</comment>
<dbReference type="GO" id="GO:0016791">
    <property type="term" value="F:phosphatase activity"/>
    <property type="evidence" value="ECO:0007669"/>
    <property type="project" value="UniProtKB-ARBA"/>
</dbReference>
<dbReference type="EMBL" id="CP018225">
    <property type="protein sequence ID" value="API61525.1"/>
    <property type="molecule type" value="Genomic_DNA"/>
</dbReference>
<evidence type="ECO:0000256" key="10">
    <source>
        <dbReference type="PIRSR" id="PIRSR605002-1"/>
    </source>
</evidence>
<keyword evidence="14" id="KW-1185">Reference proteome</keyword>
<accession>A0A1L4A0X5</accession>
<reference evidence="13 14" key="1">
    <citation type="submission" date="2016-11" db="EMBL/GenBank/DDBJ databases">
        <title>Complete Genome Sequence of alachlor-degrading Sphingomonas sp. strain JJ-A5.</title>
        <authorList>
            <person name="Lee H."/>
            <person name="Ka J.-O."/>
        </authorList>
    </citation>
    <scope>NUCLEOTIDE SEQUENCE [LARGE SCALE GENOMIC DNA]</scope>
    <source>
        <strain evidence="13 14">JJ-A5</strain>
        <plasmid evidence="14">phsl4</plasmid>
    </source>
</reference>
<keyword evidence="6" id="KW-0963">Cytoplasm</keyword>
<evidence type="ECO:0000256" key="1">
    <source>
        <dbReference type="ARBA" id="ARBA00004496"/>
    </source>
</evidence>
<feature type="binding site" evidence="12">
    <location>
        <position position="8"/>
    </location>
    <ligand>
        <name>Mg(2+)</name>
        <dbReference type="ChEBI" id="CHEBI:18420"/>
        <label>1</label>
    </ligand>
</feature>
<evidence type="ECO:0000256" key="11">
    <source>
        <dbReference type="PIRSR" id="PIRSR605002-2"/>
    </source>
</evidence>
<dbReference type="Pfam" id="PF03332">
    <property type="entry name" value="PMM"/>
    <property type="match status" value="1"/>
</dbReference>
<keyword evidence="9" id="KW-0413">Isomerase</keyword>
<dbReference type="OrthoDB" id="2241234at2"/>
<sequence length="261" mass="28593">MKALIAFDLDGTLADSKQPLDERMGQALADLLAVAEVAIISGGDWPQFDKQVASRLPARAYRGRLWLLPTTGTKLYRYDGTWRRAYAELFGKEEKKTILDAFDAALEATGFQAERSWGERIEDRGSQITFSALGQQAPLDAKEQWDPDFAKRKAIQAELIQRLPGFSIKMGGTTSIDVTREGVDKAYGLERLSCESGIPLDAMLFVGDAIFPGGNDYPAKLLGLDTICVRDPREALSVIAAIVACLADRHAFPEGITPPDQ</sequence>
<dbReference type="GO" id="GO:0046872">
    <property type="term" value="F:metal ion binding"/>
    <property type="evidence" value="ECO:0007669"/>
    <property type="project" value="UniProtKB-KW"/>
</dbReference>